<evidence type="ECO:0000313" key="2">
    <source>
        <dbReference type="EMBL" id="KRY16505.1"/>
    </source>
</evidence>
<keyword evidence="3" id="KW-1185">Reference proteome</keyword>
<reference evidence="2 3" key="1">
    <citation type="submission" date="2015-01" db="EMBL/GenBank/DDBJ databases">
        <title>Evolution of Trichinella species and genotypes.</title>
        <authorList>
            <person name="Korhonen P.K."/>
            <person name="Edoardo P."/>
            <person name="Giuseppe L.R."/>
            <person name="Gasser R.B."/>
        </authorList>
    </citation>
    <scope>NUCLEOTIDE SEQUENCE [LARGE SCALE GENOMIC DNA]</scope>
    <source>
        <strain evidence="2">ISS3</strain>
    </source>
</reference>
<keyword evidence="1" id="KW-0812">Transmembrane</keyword>
<evidence type="ECO:0000313" key="3">
    <source>
        <dbReference type="Proteomes" id="UP000054776"/>
    </source>
</evidence>
<dbReference type="EMBL" id="JYDH01002220">
    <property type="protein sequence ID" value="KRY16505.1"/>
    <property type="molecule type" value="Genomic_DNA"/>
</dbReference>
<keyword evidence="1" id="KW-0472">Membrane</keyword>
<dbReference type="InParanoid" id="A0A0V0ZWH4"/>
<feature type="non-terminal residue" evidence="2">
    <location>
        <position position="49"/>
    </location>
</feature>
<dbReference type="Proteomes" id="UP000054776">
    <property type="component" value="Unassembled WGS sequence"/>
</dbReference>
<keyword evidence="1" id="KW-1133">Transmembrane helix</keyword>
<feature type="non-terminal residue" evidence="2">
    <location>
        <position position="1"/>
    </location>
</feature>
<proteinExistence type="predicted"/>
<feature type="transmembrane region" description="Helical" evidence="1">
    <location>
        <begin position="19"/>
        <end position="40"/>
    </location>
</feature>
<dbReference type="AlphaFoldDB" id="A0A0V0ZWH4"/>
<gene>
    <name evidence="2" type="ORF">T01_6462</name>
</gene>
<organism evidence="2 3">
    <name type="scientific">Trichinella spiralis</name>
    <name type="common">Trichina worm</name>
    <dbReference type="NCBI Taxonomy" id="6334"/>
    <lineage>
        <taxon>Eukaryota</taxon>
        <taxon>Metazoa</taxon>
        <taxon>Ecdysozoa</taxon>
        <taxon>Nematoda</taxon>
        <taxon>Enoplea</taxon>
        <taxon>Dorylaimia</taxon>
        <taxon>Trichinellida</taxon>
        <taxon>Trichinellidae</taxon>
        <taxon>Trichinella</taxon>
    </lineage>
</organism>
<sequence length="49" mass="5752">LHAITLIYPLRLYLPAFHLPVRCSLILVPVFYAIRSLVLLMEIVKEKKF</sequence>
<evidence type="ECO:0000256" key="1">
    <source>
        <dbReference type="SAM" id="Phobius"/>
    </source>
</evidence>
<accession>A0A0V0ZWH4</accession>
<name>A0A0V0ZWH4_TRISP</name>
<comment type="caution">
    <text evidence="2">The sequence shown here is derived from an EMBL/GenBank/DDBJ whole genome shotgun (WGS) entry which is preliminary data.</text>
</comment>
<protein>
    <submittedName>
        <fullName evidence="2">Uncharacterized protein</fullName>
    </submittedName>
</protein>